<reference evidence="2 3" key="1">
    <citation type="submission" date="2021-06" db="EMBL/GenBank/DDBJ databases">
        <authorList>
            <person name="Palmer J.M."/>
        </authorList>
    </citation>
    <scope>NUCLEOTIDE SEQUENCE [LARGE SCALE GENOMIC DNA]</scope>
    <source>
        <strain evidence="3">if_2019</strain>
        <tissue evidence="2">Muscle</tissue>
    </source>
</reference>
<evidence type="ECO:0000256" key="1">
    <source>
        <dbReference type="SAM" id="SignalP"/>
    </source>
</evidence>
<name>A0ABV0SKN8_9TELE</name>
<proteinExistence type="predicted"/>
<evidence type="ECO:0008006" key="4">
    <source>
        <dbReference type="Google" id="ProtNLM"/>
    </source>
</evidence>
<keyword evidence="3" id="KW-1185">Reference proteome</keyword>
<keyword evidence="1" id="KW-0732">Signal</keyword>
<evidence type="ECO:0000313" key="2">
    <source>
        <dbReference type="EMBL" id="MEQ2220996.1"/>
    </source>
</evidence>
<comment type="caution">
    <text evidence="2">The sequence shown here is derived from an EMBL/GenBank/DDBJ whole genome shotgun (WGS) entry which is preliminary data.</text>
</comment>
<feature type="signal peptide" evidence="1">
    <location>
        <begin position="1"/>
        <end position="22"/>
    </location>
</feature>
<gene>
    <name evidence="2" type="ORF">ILYODFUR_011266</name>
</gene>
<dbReference type="EMBL" id="JAHRIQ010000847">
    <property type="protein sequence ID" value="MEQ2220996.1"/>
    <property type="molecule type" value="Genomic_DNA"/>
</dbReference>
<protein>
    <recommendedName>
        <fullName evidence="4">Secreted protein</fullName>
    </recommendedName>
</protein>
<accession>A0ABV0SKN8</accession>
<feature type="chain" id="PRO_5046435503" description="Secreted protein" evidence="1">
    <location>
        <begin position="23"/>
        <end position="114"/>
    </location>
</feature>
<organism evidence="2 3">
    <name type="scientific">Ilyodon furcidens</name>
    <name type="common">goldbreast splitfin</name>
    <dbReference type="NCBI Taxonomy" id="33524"/>
    <lineage>
        <taxon>Eukaryota</taxon>
        <taxon>Metazoa</taxon>
        <taxon>Chordata</taxon>
        <taxon>Craniata</taxon>
        <taxon>Vertebrata</taxon>
        <taxon>Euteleostomi</taxon>
        <taxon>Actinopterygii</taxon>
        <taxon>Neopterygii</taxon>
        <taxon>Teleostei</taxon>
        <taxon>Neoteleostei</taxon>
        <taxon>Acanthomorphata</taxon>
        <taxon>Ovalentaria</taxon>
        <taxon>Atherinomorphae</taxon>
        <taxon>Cyprinodontiformes</taxon>
        <taxon>Goodeidae</taxon>
        <taxon>Ilyodon</taxon>
    </lineage>
</organism>
<evidence type="ECO:0000313" key="3">
    <source>
        <dbReference type="Proteomes" id="UP001482620"/>
    </source>
</evidence>
<sequence length="114" mass="12555">MFLRFDYVHLVLAMFCFHSCHSLLAASFGSPAPCNQSLCFTCTMLHMYSSILFTPHGNISSSHAKSVCQACSCLHLPPSACCEFPFVSLKIWLITLPRCFLPVCILGSTLNTTS</sequence>
<dbReference type="Proteomes" id="UP001482620">
    <property type="component" value="Unassembled WGS sequence"/>
</dbReference>